<proteinExistence type="predicted"/>
<keyword evidence="1" id="KW-1185">Reference proteome</keyword>
<accession>A0A915JJX7</accession>
<name>A0A915JJX7_ROMCU</name>
<protein>
    <submittedName>
        <fullName evidence="2">Uncharacterized protein</fullName>
    </submittedName>
</protein>
<dbReference type="AlphaFoldDB" id="A0A915JJX7"/>
<reference evidence="2" key="1">
    <citation type="submission" date="2022-11" db="UniProtKB">
        <authorList>
            <consortium name="WormBaseParasite"/>
        </authorList>
    </citation>
    <scope>IDENTIFICATION</scope>
</reference>
<dbReference type="Proteomes" id="UP000887565">
    <property type="component" value="Unplaced"/>
</dbReference>
<evidence type="ECO:0000313" key="1">
    <source>
        <dbReference type="Proteomes" id="UP000887565"/>
    </source>
</evidence>
<organism evidence="1 2">
    <name type="scientific">Romanomermis culicivorax</name>
    <name type="common">Nematode worm</name>
    <dbReference type="NCBI Taxonomy" id="13658"/>
    <lineage>
        <taxon>Eukaryota</taxon>
        <taxon>Metazoa</taxon>
        <taxon>Ecdysozoa</taxon>
        <taxon>Nematoda</taxon>
        <taxon>Enoplea</taxon>
        <taxon>Dorylaimia</taxon>
        <taxon>Mermithida</taxon>
        <taxon>Mermithoidea</taxon>
        <taxon>Mermithidae</taxon>
        <taxon>Romanomermis</taxon>
    </lineage>
</organism>
<sequence length="16" mass="2055">MMIRVLHHKFSRRKNT</sequence>
<evidence type="ECO:0000313" key="2">
    <source>
        <dbReference type="WBParaSite" id="nRc.2.0.1.t26382-RA"/>
    </source>
</evidence>
<dbReference type="WBParaSite" id="nRc.2.0.1.t26382-RA">
    <property type="protein sequence ID" value="nRc.2.0.1.t26382-RA"/>
    <property type="gene ID" value="nRc.2.0.1.g26382"/>
</dbReference>